<dbReference type="PROSITE" id="PS51471">
    <property type="entry name" value="FE2OG_OXY"/>
    <property type="match status" value="1"/>
</dbReference>
<dbReference type="AlphaFoldDB" id="A0A8T1W709"/>
<organism evidence="3 4">
    <name type="scientific">Phytophthora pseudosyringae</name>
    <dbReference type="NCBI Taxonomy" id="221518"/>
    <lineage>
        <taxon>Eukaryota</taxon>
        <taxon>Sar</taxon>
        <taxon>Stramenopiles</taxon>
        <taxon>Oomycota</taxon>
        <taxon>Peronosporomycetes</taxon>
        <taxon>Peronosporales</taxon>
        <taxon>Peronosporaceae</taxon>
        <taxon>Phytophthora</taxon>
    </lineage>
</organism>
<dbReference type="OrthoDB" id="288590at2759"/>
<dbReference type="Pfam" id="PF14226">
    <property type="entry name" value="DIOX_N"/>
    <property type="match status" value="1"/>
</dbReference>
<evidence type="ECO:0000259" key="2">
    <source>
        <dbReference type="PROSITE" id="PS51471"/>
    </source>
</evidence>
<keyword evidence="4" id="KW-1185">Reference proteome</keyword>
<reference evidence="3" key="1">
    <citation type="submission" date="2021-02" db="EMBL/GenBank/DDBJ databases">
        <authorList>
            <person name="Palmer J.M."/>
        </authorList>
    </citation>
    <scope>NUCLEOTIDE SEQUENCE</scope>
    <source>
        <strain evidence="3">SCRP734</strain>
    </source>
</reference>
<dbReference type="FunFam" id="2.60.120.330:FF:000012">
    <property type="entry name" value="Gibberellin 20 oxidase 1"/>
    <property type="match status" value="1"/>
</dbReference>
<feature type="domain" description="Fe2OG dioxygenase" evidence="2">
    <location>
        <begin position="243"/>
        <end position="345"/>
    </location>
</feature>
<dbReference type="InterPro" id="IPR005123">
    <property type="entry name" value="Oxoglu/Fe-dep_dioxygenase_dom"/>
</dbReference>
<keyword evidence="3" id="KW-0261">Viral envelope protein</keyword>
<dbReference type="Pfam" id="PF03171">
    <property type="entry name" value="2OG-FeII_Oxy"/>
    <property type="match status" value="1"/>
</dbReference>
<comment type="caution">
    <text evidence="3">The sequence shown here is derived from an EMBL/GenBank/DDBJ whole genome shotgun (WGS) entry which is preliminary data.</text>
</comment>
<dbReference type="InterPro" id="IPR050231">
    <property type="entry name" value="Iron_ascorbate_oxido_reductase"/>
</dbReference>
<keyword evidence="1" id="KW-0560">Oxidoreductase</keyword>
<protein>
    <submittedName>
        <fullName evidence="3">Envelope glycoprotein</fullName>
    </submittedName>
</protein>
<dbReference type="Proteomes" id="UP000694044">
    <property type="component" value="Unassembled WGS sequence"/>
</dbReference>
<proteinExistence type="inferred from homology"/>
<dbReference type="InterPro" id="IPR026992">
    <property type="entry name" value="DIOX_N"/>
</dbReference>
<comment type="similarity">
    <text evidence="1">Belongs to the iron/ascorbate-dependent oxidoreductase family.</text>
</comment>
<gene>
    <name evidence="3" type="primary">F3H_4</name>
    <name evidence="3" type="ORF">PHYPSEUDO_013953</name>
</gene>
<sequence>MCFQGSSTWSVTFIARILADLGRRDGQSGAPFTQRQYEVLRSSPSMAHSAPCEVESNMDVRQVPVVDVEALMDFASDAEVDAALRDAEDDALCRTVEEVRAAASEWGFFYIANHGLPEQEVDAFQAAMRAFFGLPKDVKSTIRRSAMNSRGYFDDELTKNKTDWKECLDLAGVGEDGPGGDKHERLGDDRNQWLEDQELPGFRQGMVAYYNTMEYISRRLLKVFAVALGEEPAFFDQFFHGDNSSFLRLNHYPVASEPEKTMGVYHHTDAGALTVLLQDDEVASLQAFHRDSQTWTLVPPRKGTFTINIGDMVQVWSNDKFVAPLHRVLASGGADRFSAPFFYNPSYKAQVGPIVVTESEEAHYRPLSWREFRMARFQGDYADSGKEVQIGDFKIHGPIDVANA</sequence>
<dbReference type="GO" id="GO:0046872">
    <property type="term" value="F:metal ion binding"/>
    <property type="evidence" value="ECO:0007669"/>
    <property type="project" value="UniProtKB-KW"/>
</dbReference>
<accession>A0A8T1W709</accession>
<evidence type="ECO:0000313" key="3">
    <source>
        <dbReference type="EMBL" id="KAG7387559.1"/>
    </source>
</evidence>
<dbReference type="PANTHER" id="PTHR47990">
    <property type="entry name" value="2-OXOGLUTARATE (2OG) AND FE(II)-DEPENDENT OXYGENASE SUPERFAMILY PROTEIN-RELATED"/>
    <property type="match status" value="1"/>
</dbReference>
<keyword evidence="1" id="KW-0479">Metal-binding</keyword>
<evidence type="ECO:0000313" key="4">
    <source>
        <dbReference type="Proteomes" id="UP000694044"/>
    </source>
</evidence>
<keyword evidence="1" id="KW-0408">Iron</keyword>
<keyword evidence="3" id="KW-0946">Virion</keyword>
<dbReference type="EMBL" id="JAGDFM010000076">
    <property type="protein sequence ID" value="KAG7387559.1"/>
    <property type="molecule type" value="Genomic_DNA"/>
</dbReference>
<name>A0A8T1W709_9STRA</name>
<dbReference type="InterPro" id="IPR044861">
    <property type="entry name" value="IPNS-like_FE2OG_OXY"/>
</dbReference>
<evidence type="ECO:0000256" key="1">
    <source>
        <dbReference type="RuleBase" id="RU003682"/>
    </source>
</evidence>
<dbReference type="GO" id="GO:0016491">
    <property type="term" value="F:oxidoreductase activity"/>
    <property type="evidence" value="ECO:0007669"/>
    <property type="project" value="UniProtKB-KW"/>
</dbReference>